<dbReference type="EMBL" id="WWHY01000001">
    <property type="protein sequence ID" value="MYR34665.1"/>
    <property type="molecule type" value="Genomic_DNA"/>
</dbReference>
<proteinExistence type="predicted"/>
<gene>
    <name evidence="1" type="ORF">GTW20_21040</name>
</gene>
<evidence type="ECO:0008006" key="3">
    <source>
        <dbReference type="Google" id="ProtNLM"/>
    </source>
</evidence>
<accession>A0A7K2IY07</accession>
<protein>
    <recommendedName>
        <fullName evidence="3">HNH endonuclease</fullName>
    </recommendedName>
</protein>
<name>A0A7K2IY07_9ACTN</name>
<dbReference type="AlphaFoldDB" id="A0A7K2IY07"/>
<organism evidence="1 2">
    <name type="scientific">Nocardiopsis alba</name>
    <dbReference type="NCBI Taxonomy" id="53437"/>
    <lineage>
        <taxon>Bacteria</taxon>
        <taxon>Bacillati</taxon>
        <taxon>Actinomycetota</taxon>
        <taxon>Actinomycetes</taxon>
        <taxon>Streptosporangiales</taxon>
        <taxon>Nocardiopsidaceae</taxon>
        <taxon>Nocardiopsis</taxon>
    </lineage>
</organism>
<evidence type="ECO:0000313" key="1">
    <source>
        <dbReference type="EMBL" id="MYR34665.1"/>
    </source>
</evidence>
<dbReference type="Proteomes" id="UP000467124">
    <property type="component" value="Unassembled WGS sequence"/>
</dbReference>
<dbReference type="RefSeq" id="WP_161111632.1">
    <property type="nucleotide sequence ID" value="NZ_WWHY01000001.1"/>
</dbReference>
<evidence type="ECO:0000313" key="2">
    <source>
        <dbReference type="Proteomes" id="UP000467124"/>
    </source>
</evidence>
<reference evidence="1 2" key="1">
    <citation type="journal article" date="2019" name="Nat. Commun.">
        <title>The antimicrobial potential of Streptomyces from insect microbiomes.</title>
        <authorList>
            <person name="Chevrette M.G."/>
            <person name="Carlson C.M."/>
            <person name="Ortega H.E."/>
            <person name="Thomas C."/>
            <person name="Ananiev G.E."/>
            <person name="Barns K.J."/>
            <person name="Book A.J."/>
            <person name="Cagnazzo J."/>
            <person name="Carlos C."/>
            <person name="Flanigan W."/>
            <person name="Grubbs K.J."/>
            <person name="Horn H.A."/>
            <person name="Hoffmann F.M."/>
            <person name="Klassen J.L."/>
            <person name="Knack J.J."/>
            <person name="Lewin G.R."/>
            <person name="McDonald B.R."/>
            <person name="Muller L."/>
            <person name="Melo W.G.P."/>
            <person name="Pinto-Tomas A.A."/>
            <person name="Schmitz A."/>
            <person name="Wendt-Pienkowski E."/>
            <person name="Wildman S."/>
            <person name="Zhao M."/>
            <person name="Zhang F."/>
            <person name="Bugni T.S."/>
            <person name="Andes D.R."/>
            <person name="Pupo M.T."/>
            <person name="Currie C.R."/>
        </authorList>
    </citation>
    <scope>NUCLEOTIDE SEQUENCE [LARGE SCALE GENOMIC DNA]</scope>
    <source>
        <strain evidence="1 2">SID5840</strain>
    </source>
</reference>
<comment type="caution">
    <text evidence="1">The sequence shown here is derived from an EMBL/GenBank/DDBJ whole genome shotgun (WGS) entry which is preliminary data.</text>
</comment>
<sequence length="318" mass="35081">MKHKTGEQGVTEVYVYVGEAGKANLERGMDKEVWGWKSGTAEEKAHHEVLASLKEGDLLHLGHLGLGRIPGLEAQTRSVSQLITTRLTGGLYTDDSPVWDDEIYPYRVPIVVERIQHDVTKDDIGVEGIEALRKSASGKGGPRLLESEKSVMEQLLQGALEDHKGGLLGTEDPDDRIDLDLPSVLDRQAYVRVRVEQKKLRAVKLGKRTEVPCDLCQLTLPKRLVHTAHIKRRSVSSPEERHDPENVMFACVLGCDSLFEHGYVYVDGDGLIHASNQVGDGALATAVTRLGESCTAFSKKSAPYFAWHRQTIADVKEG</sequence>